<feature type="domain" description="Glycosyl transferase family 1" evidence="9">
    <location>
        <begin position="651"/>
        <end position="803"/>
    </location>
</feature>
<dbReference type="InterPro" id="IPR018584">
    <property type="entry name" value="GT87"/>
</dbReference>
<feature type="transmembrane region" description="Helical" evidence="8">
    <location>
        <begin position="398"/>
        <end position="416"/>
    </location>
</feature>
<dbReference type="SUPFAM" id="SSF53756">
    <property type="entry name" value="UDP-Glycosyltransferase/glycogen phosphorylase"/>
    <property type="match status" value="1"/>
</dbReference>
<feature type="transmembrane region" description="Helical" evidence="8">
    <location>
        <begin position="93"/>
        <end position="111"/>
    </location>
</feature>
<dbReference type="CDD" id="cd03809">
    <property type="entry name" value="GT4_MtfB-like"/>
    <property type="match status" value="1"/>
</dbReference>
<feature type="transmembrane region" description="Helical" evidence="8">
    <location>
        <begin position="141"/>
        <end position="157"/>
    </location>
</feature>
<dbReference type="AlphaFoldDB" id="M6GPI5"/>
<keyword evidence="3" id="KW-0808">Transferase</keyword>
<comment type="caution">
    <text evidence="10">The sequence shown here is derived from an EMBL/GenBank/DDBJ whole genome shotgun (WGS) entry which is preliminary data.</text>
</comment>
<evidence type="ECO:0000256" key="3">
    <source>
        <dbReference type="ARBA" id="ARBA00022679"/>
    </source>
</evidence>
<evidence type="ECO:0000256" key="7">
    <source>
        <dbReference type="ARBA" id="ARBA00024033"/>
    </source>
</evidence>
<evidence type="ECO:0000256" key="5">
    <source>
        <dbReference type="ARBA" id="ARBA00022989"/>
    </source>
</evidence>
<dbReference type="FunFam" id="3.40.50.2000:FF:000221">
    <property type="entry name" value="Glycosyltransferase, group 1 family protein"/>
    <property type="match status" value="1"/>
</dbReference>
<evidence type="ECO:0000313" key="11">
    <source>
        <dbReference type="Proteomes" id="UP000012128"/>
    </source>
</evidence>
<dbReference type="Pfam" id="PF09594">
    <property type="entry name" value="GT87"/>
    <property type="match status" value="1"/>
</dbReference>
<comment type="subcellular location">
    <subcellularLocation>
        <location evidence="1">Cell membrane</location>
        <topology evidence="1">Multi-pass membrane protein</topology>
    </subcellularLocation>
</comment>
<evidence type="ECO:0000256" key="6">
    <source>
        <dbReference type="ARBA" id="ARBA00023136"/>
    </source>
</evidence>
<gene>
    <name evidence="10" type="ORF">LEP1GSC037_3639</name>
</gene>
<keyword evidence="6 8" id="KW-0472">Membrane</keyword>
<comment type="similarity">
    <text evidence="7">Belongs to the glycosyltransferase 87 family.</text>
</comment>
<name>M6GPI5_LEPIR</name>
<keyword evidence="5 8" id="KW-1133">Transmembrane helix</keyword>
<evidence type="ECO:0000256" key="8">
    <source>
        <dbReference type="SAM" id="Phobius"/>
    </source>
</evidence>
<feature type="transmembrane region" description="Helical" evidence="8">
    <location>
        <begin position="332"/>
        <end position="353"/>
    </location>
</feature>
<dbReference type="GO" id="GO:0016758">
    <property type="term" value="F:hexosyltransferase activity"/>
    <property type="evidence" value="ECO:0007669"/>
    <property type="project" value="InterPro"/>
</dbReference>
<dbReference type="GO" id="GO:0009103">
    <property type="term" value="P:lipopolysaccharide biosynthetic process"/>
    <property type="evidence" value="ECO:0007669"/>
    <property type="project" value="TreeGrafter"/>
</dbReference>
<evidence type="ECO:0000256" key="1">
    <source>
        <dbReference type="ARBA" id="ARBA00004651"/>
    </source>
</evidence>
<feature type="transmembrane region" description="Helical" evidence="8">
    <location>
        <begin position="117"/>
        <end position="134"/>
    </location>
</feature>
<evidence type="ECO:0000313" key="10">
    <source>
        <dbReference type="EMBL" id="EMM80841.1"/>
    </source>
</evidence>
<evidence type="ECO:0000256" key="2">
    <source>
        <dbReference type="ARBA" id="ARBA00022475"/>
    </source>
</evidence>
<accession>M6GPI5</accession>
<sequence length="841" mass="97820">MFQNAIEKLDCCRNRFIFSLFFINGIFKSENRSDFRDYYNASIRFTQENNLYNLDQIEVILAKLRSGEIKIEEIFTPKVFLQLKDMMEGVGSYIYPPTFAFLLIPISLFPYGIASAIFLTLNFLALLGSLYILSIRFHRKGNLLFIIALCILNLKFLENHQNNNQVSLILIFLILTSVHTNKNWLSGFLLSLAIVIKLTPGAFLLFFLMQKRYWAIFYTFVFVLFWILLPCLYAPSFTIEMTLTWKQLILDNYLKSPLFRAWKNNQSLNATLAKYFLNYADVLNQSRFGYPLQELNELVVKGMYYIFSLVLVIPFFWKVFTKRNVELTLGCLFVFSIVFSGISWIHSFVFLLYPSGILLDRIWSFTEHSVLPFWKTSSNPLPKRIINSIKLIFEKDKVSFYFIASSVLILLFNRSILGNGLEEKLMMASYLLYFAIFQYVLLLFSLKYSTSEKIKIDNRFTMPIQTNELKYKPRVGVDVRPLAYGITGNSRYLAEVLRRLIRNDSPLEYYLYSNKPIHTVFYDILSNPNSRFFMTGKFPGIIWLNCTVPKRISKDRLDIFWGTLQLLPLICGGALTAVNYHDLNFRAAPKTMTTSNFWQHRILSPKTLNRADLIFCLSENTRHDILKFKSNLSSKLKVVYPGVESFPTFQEPLQKLPEKFLFTIGTLEPRKNLNTLINAYLKLKEQNSSYPFSLVIAGRLGWKSEGLTKLLKEGNLESKGIFFVENPVDEVLAWLYQKCSAFLFPSTHEGFGLPLIEALREGKICIASDIPVFHEILERDVDLFAEPLSVDSWVSSLLQLPNKKLKRPSVWDASQWTWDQTAKKIEEGLIDLWKHRKELHR</sequence>
<reference evidence="10 11" key="1">
    <citation type="submission" date="2013-01" db="EMBL/GenBank/DDBJ databases">
        <authorList>
            <person name="Harkins D.M."/>
            <person name="Durkin A.S."/>
            <person name="Brinkac L.M."/>
            <person name="Haft D.H."/>
            <person name="Selengut J.D."/>
            <person name="Sanka R."/>
            <person name="DePew J."/>
            <person name="Purushe J."/>
            <person name="Hospenthal D.R."/>
            <person name="Murray C.K."/>
            <person name="Pimentel G."/>
            <person name="Wasfy M."/>
            <person name="Parker T."/>
            <person name="Miller R.S."/>
            <person name="Vinetz J.M."/>
            <person name="Sutton G.G."/>
            <person name="Nierman W.C."/>
            <person name="Fouts D.E."/>
        </authorList>
    </citation>
    <scope>NUCLEOTIDE SEQUENCE [LARGE SCALE GENOMIC DNA]</scope>
    <source>
        <strain evidence="10 11">2006001854</strain>
    </source>
</reference>
<dbReference type="Gene3D" id="3.40.50.2000">
    <property type="entry name" value="Glycogen Phosphorylase B"/>
    <property type="match status" value="2"/>
</dbReference>
<feature type="transmembrane region" description="Helical" evidence="8">
    <location>
        <begin position="215"/>
        <end position="234"/>
    </location>
</feature>
<keyword evidence="2" id="KW-1003">Cell membrane</keyword>
<evidence type="ECO:0000256" key="4">
    <source>
        <dbReference type="ARBA" id="ARBA00022692"/>
    </source>
</evidence>
<protein>
    <submittedName>
        <fullName evidence="10">PF09594 family protein</fullName>
    </submittedName>
</protein>
<proteinExistence type="inferred from homology"/>
<evidence type="ECO:0000259" key="9">
    <source>
        <dbReference type="Pfam" id="PF00534"/>
    </source>
</evidence>
<dbReference type="Proteomes" id="UP000012128">
    <property type="component" value="Unassembled WGS sequence"/>
</dbReference>
<dbReference type="InterPro" id="IPR001296">
    <property type="entry name" value="Glyco_trans_1"/>
</dbReference>
<dbReference type="GO" id="GO:0005886">
    <property type="term" value="C:plasma membrane"/>
    <property type="evidence" value="ECO:0007669"/>
    <property type="project" value="UniProtKB-SubCell"/>
</dbReference>
<feature type="transmembrane region" description="Helical" evidence="8">
    <location>
        <begin position="302"/>
        <end position="320"/>
    </location>
</feature>
<dbReference type="Pfam" id="PF00534">
    <property type="entry name" value="Glycos_transf_1"/>
    <property type="match status" value="1"/>
</dbReference>
<keyword evidence="4 8" id="KW-0812">Transmembrane</keyword>
<organism evidence="10 11">
    <name type="scientific">Leptospira interrogans str. 2006001854</name>
    <dbReference type="NCBI Taxonomy" id="1001590"/>
    <lineage>
        <taxon>Bacteria</taxon>
        <taxon>Pseudomonadati</taxon>
        <taxon>Spirochaetota</taxon>
        <taxon>Spirochaetia</taxon>
        <taxon>Leptospirales</taxon>
        <taxon>Leptospiraceae</taxon>
        <taxon>Leptospira</taxon>
    </lineage>
</organism>
<dbReference type="PANTHER" id="PTHR46401">
    <property type="entry name" value="GLYCOSYLTRANSFERASE WBBK-RELATED"/>
    <property type="match status" value="1"/>
</dbReference>
<dbReference type="PANTHER" id="PTHR46401:SF2">
    <property type="entry name" value="GLYCOSYLTRANSFERASE WBBK-RELATED"/>
    <property type="match status" value="1"/>
</dbReference>
<feature type="transmembrane region" description="Helical" evidence="8">
    <location>
        <begin position="187"/>
        <end position="209"/>
    </location>
</feature>
<dbReference type="EMBL" id="AFLW02000164">
    <property type="protein sequence ID" value="EMM80841.1"/>
    <property type="molecule type" value="Genomic_DNA"/>
</dbReference>
<feature type="transmembrane region" description="Helical" evidence="8">
    <location>
        <begin position="428"/>
        <end position="446"/>
    </location>
</feature>